<organism evidence="3 4">
    <name type="scientific">Urochloa decumbens</name>
    <dbReference type="NCBI Taxonomy" id="240449"/>
    <lineage>
        <taxon>Eukaryota</taxon>
        <taxon>Viridiplantae</taxon>
        <taxon>Streptophyta</taxon>
        <taxon>Embryophyta</taxon>
        <taxon>Tracheophyta</taxon>
        <taxon>Spermatophyta</taxon>
        <taxon>Magnoliopsida</taxon>
        <taxon>Liliopsida</taxon>
        <taxon>Poales</taxon>
        <taxon>Poaceae</taxon>
        <taxon>PACMAD clade</taxon>
        <taxon>Panicoideae</taxon>
        <taxon>Panicodae</taxon>
        <taxon>Paniceae</taxon>
        <taxon>Melinidinae</taxon>
        <taxon>Urochloa</taxon>
    </lineage>
</organism>
<dbReference type="InterPro" id="IPR027417">
    <property type="entry name" value="P-loop_NTPase"/>
</dbReference>
<proteinExistence type="predicted"/>
<evidence type="ECO:0000259" key="2">
    <source>
        <dbReference type="Pfam" id="PF01712"/>
    </source>
</evidence>
<dbReference type="InterPro" id="IPR050566">
    <property type="entry name" value="Deoxyribonucleoside_kinase"/>
</dbReference>
<dbReference type="Gene3D" id="3.40.50.300">
    <property type="entry name" value="P-loop containing nucleotide triphosphate hydrolases"/>
    <property type="match status" value="1"/>
</dbReference>
<name>A0ABC8VMG5_9POAL</name>
<protein>
    <recommendedName>
        <fullName evidence="2">Deoxynucleoside kinase domain-containing protein</fullName>
    </recommendedName>
</protein>
<feature type="region of interest" description="Disordered" evidence="1">
    <location>
        <begin position="62"/>
        <end position="84"/>
    </location>
</feature>
<accession>A0ABC8VMG5</accession>
<gene>
    <name evidence="3" type="ORF">URODEC1_LOCUS4942</name>
</gene>
<dbReference type="PANTHER" id="PTHR10513:SF35">
    <property type="entry name" value="DEOXYADENOSINE KINASE"/>
    <property type="match status" value="1"/>
</dbReference>
<dbReference type="Proteomes" id="UP001497457">
    <property type="component" value="Chromosome 10rd"/>
</dbReference>
<reference evidence="3" key="1">
    <citation type="submission" date="2024-10" db="EMBL/GenBank/DDBJ databases">
        <authorList>
            <person name="Ryan C."/>
        </authorList>
    </citation>
    <scope>NUCLEOTIDE SEQUENCE [LARGE SCALE GENOMIC DNA]</scope>
</reference>
<keyword evidence="4" id="KW-1185">Reference proteome</keyword>
<feature type="domain" description="Deoxynucleoside kinase" evidence="2">
    <location>
        <begin position="193"/>
        <end position="447"/>
    </location>
</feature>
<sequence>MHRLSLTVIDAAAAMPAALRLGGSPGLHLAAARRPGPRPPPWLRFGAAGGARRGLLCSTEAARRGGDGEEAEAEEARRGGGTRAAAERRMRGGGAAAAVGTSVELLAIPGVGPRNLRKLVDNGFEGVAQLKQLYRDKFFGKSSEQMVQFLQSSVGIVHKNHAESITSFIKESVDEELKDTDSSKPTQKKRLTFCVEGNISVGKSTFLQRIANETIELRDLVEIVPEPIDKWQDVGPDHFNILDAFYAEPHRYAYTFQNYVFVTRVMQERESQAGIKPLRLMERSVFSDRMVFVRAVHEANWMNEMEISIYDSWFDPVVSSLPGLIPDGFIYLRASPDTCHKRMMHRRRSEEGGVTLDYLQGLHEKHESWLLPSKGSGPGILSVSQLPMHMEGSLPPEIRDRVFYLEGNHMHSSIQKVPALVLDCEPDIDFNKDIEAKRQYARQVAEFFEFVKKKKEEAPSEQTGVDKDRMNPQVLLPNGGCLWVPEGNPFAGSPMNLDFRRAMSSYIST</sequence>
<evidence type="ECO:0000313" key="3">
    <source>
        <dbReference type="EMBL" id="CAL4893709.1"/>
    </source>
</evidence>
<dbReference type="PANTHER" id="PTHR10513">
    <property type="entry name" value="DEOXYNUCLEOSIDE KINASE"/>
    <property type="match status" value="1"/>
</dbReference>
<dbReference type="Pfam" id="PF01712">
    <property type="entry name" value="dNK"/>
    <property type="match status" value="1"/>
</dbReference>
<dbReference type="SUPFAM" id="SSF52540">
    <property type="entry name" value="P-loop containing nucleoside triphosphate hydrolases"/>
    <property type="match status" value="1"/>
</dbReference>
<dbReference type="AlphaFoldDB" id="A0ABC8VMG5"/>
<dbReference type="CDD" id="cd01673">
    <property type="entry name" value="dNK"/>
    <property type="match status" value="1"/>
</dbReference>
<evidence type="ECO:0000256" key="1">
    <source>
        <dbReference type="SAM" id="MobiDB-lite"/>
    </source>
</evidence>
<dbReference type="InterPro" id="IPR031314">
    <property type="entry name" value="DNK_dom"/>
</dbReference>
<dbReference type="EMBL" id="OZ075120">
    <property type="protein sequence ID" value="CAL4893709.1"/>
    <property type="molecule type" value="Genomic_DNA"/>
</dbReference>
<evidence type="ECO:0000313" key="4">
    <source>
        <dbReference type="Proteomes" id="UP001497457"/>
    </source>
</evidence>